<proteinExistence type="predicted"/>
<reference evidence="2" key="1">
    <citation type="journal article" date="2014" name="Int. J. Syst. Evol. Microbiol.">
        <title>Complete genome sequence of Corynebacterium casei LMG S-19264T (=DSM 44701T), isolated from a smear-ripened cheese.</title>
        <authorList>
            <consortium name="US DOE Joint Genome Institute (JGI-PGF)"/>
            <person name="Walter F."/>
            <person name="Albersmeier A."/>
            <person name="Kalinowski J."/>
            <person name="Ruckert C."/>
        </authorList>
    </citation>
    <scope>NUCLEOTIDE SEQUENCE</scope>
    <source>
        <strain evidence="2">CGMCC 4.7272</strain>
    </source>
</reference>
<evidence type="ECO:0000313" key="3">
    <source>
        <dbReference type="Proteomes" id="UP000625682"/>
    </source>
</evidence>
<feature type="compositionally biased region" description="Basic and acidic residues" evidence="1">
    <location>
        <begin position="1"/>
        <end position="10"/>
    </location>
</feature>
<keyword evidence="3" id="KW-1185">Reference proteome</keyword>
<dbReference type="EMBL" id="BMMU01000002">
    <property type="protein sequence ID" value="GGJ14521.1"/>
    <property type="molecule type" value="Genomic_DNA"/>
</dbReference>
<dbReference type="AlphaFoldDB" id="A0A917NNP6"/>
<feature type="region of interest" description="Disordered" evidence="1">
    <location>
        <begin position="1"/>
        <end position="38"/>
    </location>
</feature>
<evidence type="ECO:0000313" key="2">
    <source>
        <dbReference type="EMBL" id="GGJ14521.1"/>
    </source>
</evidence>
<protein>
    <submittedName>
        <fullName evidence="2">Uncharacterized protein</fullName>
    </submittedName>
</protein>
<organism evidence="2 3">
    <name type="scientific">Streptomyces lacrimifluminis</name>
    <dbReference type="NCBI Taxonomy" id="1500077"/>
    <lineage>
        <taxon>Bacteria</taxon>
        <taxon>Bacillati</taxon>
        <taxon>Actinomycetota</taxon>
        <taxon>Actinomycetes</taxon>
        <taxon>Kitasatosporales</taxon>
        <taxon>Streptomycetaceae</taxon>
        <taxon>Streptomyces</taxon>
    </lineage>
</organism>
<dbReference type="Proteomes" id="UP000625682">
    <property type="component" value="Unassembled WGS sequence"/>
</dbReference>
<reference evidence="2" key="2">
    <citation type="submission" date="2020-09" db="EMBL/GenBank/DDBJ databases">
        <authorList>
            <person name="Sun Q."/>
            <person name="Zhou Y."/>
        </authorList>
    </citation>
    <scope>NUCLEOTIDE SEQUENCE</scope>
    <source>
        <strain evidence="2">CGMCC 4.7272</strain>
    </source>
</reference>
<accession>A0A917NNP6</accession>
<sequence length="121" mass="12468">MDAADAHADAPLRVPGYVDRASGGDPVALGEEPEEGTGAVERARLGGTGHRQPCARPEFVPLGAECGPPRGHVDNDVTGPCTAAHHGDDAVAPVAQIVGERVRDPASGTEWATMRAAPPYR</sequence>
<name>A0A917NNP6_9ACTN</name>
<evidence type="ECO:0000256" key="1">
    <source>
        <dbReference type="SAM" id="MobiDB-lite"/>
    </source>
</evidence>
<comment type="caution">
    <text evidence="2">The sequence shown here is derived from an EMBL/GenBank/DDBJ whole genome shotgun (WGS) entry which is preliminary data.</text>
</comment>
<gene>
    <name evidence="2" type="ORF">GCM10012282_08380</name>
</gene>